<feature type="transmembrane region" description="Helical" evidence="1">
    <location>
        <begin position="92"/>
        <end position="118"/>
    </location>
</feature>
<keyword evidence="3" id="KW-1185">Reference proteome</keyword>
<evidence type="ECO:0000313" key="2">
    <source>
        <dbReference type="EnsemblMetazoa" id="PPA39417.1"/>
    </source>
</evidence>
<dbReference type="InterPro" id="IPR019428">
    <property type="entry name" value="7TM_GPCR_serpentine_rcpt_Str"/>
</dbReference>
<feature type="transmembrane region" description="Helical" evidence="1">
    <location>
        <begin position="220"/>
        <end position="247"/>
    </location>
</feature>
<gene>
    <name evidence="2" type="primary">WBGene00277786</name>
</gene>
<accession>A0A8R1UST7</accession>
<feature type="transmembrane region" description="Helical" evidence="1">
    <location>
        <begin position="130"/>
        <end position="151"/>
    </location>
</feature>
<feature type="transmembrane region" description="Helical" evidence="1">
    <location>
        <begin position="304"/>
        <end position="328"/>
    </location>
</feature>
<evidence type="ECO:0000313" key="3">
    <source>
        <dbReference type="Proteomes" id="UP000005239"/>
    </source>
</evidence>
<dbReference type="PANTHER" id="PTHR22943">
    <property type="entry name" value="7-TRANSMEMBRANE DOMAIN RECEPTOR C.ELEGANS"/>
    <property type="match status" value="1"/>
</dbReference>
<feature type="transmembrane region" description="Helical" evidence="1">
    <location>
        <begin position="6"/>
        <end position="31"/>
    </location>
</feature>
<protein>
    <recommendedName>
        <fullName evidence="4">G protein-coupled receptor</fullName>
    </recommendedName>
</protein>
<evidence type="ECO:0008006" key="4">
    <source>
        <dbReference type="Google" id="ProtNLM"/>
    </source>
</evidence>
<evidence type="ECO:0000256" key="1">
    <source>
        <dbReference type="SAM" id="Phobius"/>
    </source>
</evidence>
<reference evidence="2" key="2">
    <citation type="submission" date="2022-06" db="UniProtKB">
        <authorList>
            <consortium name="EnsemblMetazoa"/>
        </authorList>
    </citation>
    <scope>IDENTIFICATION</scope>
    <source>
        <strain evidence="2">PS312</strain>
    </source>
</reference>
<dbReference type="AlphaFoldDB" id="A0A8R1UST7"/>
<dbReference type="Pfam" id="PF10326">
    <property type="entry name" value="7TM_GPCR_Str"/>
    <property type="match status" value="1"/>
</dbReference>
<keyword evidence="1" id="KW-0812">Transmembrane</keyword>
<sequence>MSFWPVLCIVIVGLEGIFGVCVNSLVLILLLRGKLRTKSVYRVAMVVSTIHLIGMSAMSGVTTLCHVFHDQNYSIIFFGLLPLLPQKVGDGFLIVFMFFVFAMWELTPAPCILQYLALCQPNVTDRMKLLIAYSTVDCLVIGTLQITELFFHYGHSLDVVIIEHFLSCIPQQYYTVFLAIPEYRQDFALITRQVFDLSPDEGVVAYGAKLFMTEKSDTTVIPFAVIGILPTYLIAYLIFIFCCVRIYRVLNAYDVQLKSQRTLQMQKQFFKTLLLQGLLPLIVLAVPIGIFFVGLVGGFNMDRLTLLLTFSLWTVPTVQGVVSLSFVFKMKSSSVEGTSSRMRLEQRSASELH</sequence>
<proteinExistence type="predicted"/>
<dbReference type="Proteomes" id="UP000005239">
    <property type="component" value="Unassembled WGS sequence"/>
</dbReference>
<name>A0A8R1UST7_PRIPA</name>
<keyword evidence="1" id="KW-0472">Membrane</keyword>
<feature type="transmembrane region" description="Helical" evidence="1">
    <location>
        <begin position="43"/>
        <end position="69"/>
    </location>
</feature>
<organism evidence="2 3">
    <name type="scientific">Pristionchus pacificus</name>
    <name type="common">Parasitic nematode worm</name>
    <dbReference type="NCBI Taxonomy" id="54126"/>
    <lineage>
        <taxon>Eukaryota</taxon>
        <taxon>Metazoa</taxon>
        <taxon>Ecdysozoa</taxon>
        <taxon>Nematoda</taxon>
        <taxon>Chromadorea</taxon>
        <taxon>Rhabditida</taxon>
        <taxon>Rhabditina</taxon>
        <taxon>Diplogasteromorpha</taxon>
        <taxon>Diplogasteroidea</taxon>
        <taxon>Neodiplogasteridae</taxon>
        <taxon>Pristionchus</taxon>
    </lineage>
</organism>
<feature type="transmembrane region" description="Helical" evidence="1">
    <location>
        <begin position="268"/>
        <end position="292"/>
    </location>
</feature>
<reference evidence="3" key="1">
    <citation type="journal article" date="2008" name="Nat. Genet.">
        <title>The Pristionchus pacificus genome provides a unique perspective on nematode lifestyle and parasitism.</title>
        <authorList>
            <person name="Dieterich C."/>
            <person name="Clifton S.W."/>
            <person name="Schuster L.N."/>
            <person name="Chinwalla A."/>
            <person name="Delehaunty K."/>
            <person name="Dinkelacker I."/>
            <person name="Fulton L."/>
            <person name="Fulton R."/>
            <person name="Godfrey J."/>
            <person name="Minx P."/>
            <person name="Mitreva M."/>
            <person name="Roeseler W."/>
            <person name="Tian H."/>
            <person name="Witte H."/>
            <person name="Yang S.P."/>
            <person name="Wilson R.K."/>
            <person name="Sommer R.J."/>
        </authorList>
    </citation>
    <scope>NUCLEOTIDE SEQUENCE [LARGE SCALE GENOMIC DNA]</scope>
    <source>
        <strain evidence="3">PS312</strain>
    </source>
</reference>
<keyword evidence="1" id="KW-1133">Transmembrane helix</keyword>
<dbReference type="EnsemblMetazoa" id="PPA39417.1">
    <property type="protein sequence ID" value="PPA39417.1"/>
    <property type="gene ID" value="WBGene00277786"/>
</dbReference>
<dbReference type="PANTHER" id="PTHR22943:SF248">
    <property type="entry name" value="SEVEN TM RECEPTOR"/>
    <property type="match status" value="1"/>
</dbReference>